<sequence length="98" mass="11039">MGTDSQCPVCRREHESEGSQDQHSGCTCPVCGGKCVSFRGERSVFRIEHRPPLLNCANYKASLPVLNVLHTNTKMARFKRLLLRLISWSAHRLSSGKR</sequence>
<name>B6AKW1_9BACT</name>
<reference evidence="1" key="2">
    <citation type="journal article" date="2008" name="PLoS Biol.">
        <title>Population genomic analysis of strain variation in Leptospirillum group II bacteria involved in acid mine drainage formation.</title>
        <authorList>
            <person name="Simmons S.L."/>
            <person name="Dibartolo G."/>
            <person name="Denef V.J."/>
            <person name="Goltsman D.S."/>
            <person name="Thelen M.P."/>
            <person name="Banfield J.F."/>
        </authorList>
    </citation>
    <scope>NUCLEOTIDE SEQUENCE [LARGE SCALE GENOMIC DNA]</scope>
</reference>
<proteinExistence type="predicted"/>
<dbReference type="EMBL" id="DS995259">
    <property type="protein sequence ID" value="EDZ40207.1"/>
    <property type="molecule type" value="Genomic_DNA"/>
</dbReference>
<protein>
    <submittedName>
        <fullName evidence="1">Uncharacterized protein</fullName>
    </submittedName>
</protein>
<dbReference type="AlphaFoldDB" id="B6AKW1"/>
<evidence type="ECO:0000313" key="1">
    <source>
        <dbReference type="EMBL" id="EDZ40207.1"/>
    </source>
</evidence>
<organism evidence="1">
    <name type="scientific">Leptospirillum sp. Group II '5-way CG'</name>
    <dbReference type="NCBI Taxonomy" id="419541"/>
    <lineage>
        <taxon>Bacteria</taxon>
        <taxon>Pseudomonadati</taxon>
        <taxon>Nitrospirota</taxon>
        <taxon>Nitrospiria</taxon>
        <taxon>Nitrospirales</taxon>
        <taxon>Nitrospiraceae</taxon>
        <taxon>Leptospirillum</taxon>
    </lineage>
</organism>
<reference evidence="1" key="1">
    <citation type="journal article" date="2004" name="Nature">
        <title>Community structure and metabolism through reconstruction of microbial genomes from the environment.</title>
        <authorList>
            <person name="Tyson G.W."/>
            <person name="Chapman J."/>
            <person name="Hugenholtz P."/>
            <person name="Allen E.E."/>
            <person name="Ram R.J."/>
            <person name="Richardson P.M."/>
            <person name="Solovyev V.V."/>
            <person name="Rubin E.M."/>
            <person name="Rokhsar D.S."/>
            <person name="Banfield J.F."/>
        </authorList>
    </citation>
    <scope>NUCLEOTIDE SEQUENCE [LARGE SCALE GENOMIC DNA]</scope>
</reference>
<gene>
    <name evidence="1" type="ORF">CGL2_10641006a</name>
</gene>
<accession>B6AKW1</accession>